<evidence type="ECO:0000313" key="2">
    <source>
        <dbReference type="EMBL" id="MBH0236892.1"/>
    </source>
</evidence>
<dbReference type="Gene3D" id="3.40.50.150">
    <property type="entry name" value="Vaccinia Virus protein VP39"/>
    <property type="match status" value="1"/>
</dbReference>
<dbReference type="GO" id="GO:0032259">
    <property type="term" value="P:methylation"/>
    <property type="evidence" value="ECO:0007669"/>
    <property type="project" value="UniProtKB-KW"/>
</dbReference>
<sequence>MSKVLRRFPRLLRLVNLVRYEMIYAIPIWRELTTFNVGISPADPEILAQPAGTREAFQLQTYAEVFRAADAERPVRPGDVMVEIAAGRGGGLGQLAGRADWRCIGFERSWSAVRHARARGLDMRRAGAEQLPQPAASCDYVVSVEGLMCCEDVIAATREAARLLCHDGCLVLAEFHSGPIHHARAKLVRRARACGLTITDFTDMTERARAAFLADEPRRAALVASVPRLIVAGFAEMLGLDGTTRHAQWRDGQRSYYIATLRPRRVAVPRRAATARPDVAA</sequence>
<dbReference type="InterPro" id="IPR029063">
    <property type="entry name" value="SAM-dependent_MTases_sf"/>
</dbReference>
<gene>
    <name evidence="2" type="ORF">I5731_03565</name>
</gene>
<dbReference type="EMBL" id="JADZLT010000040">
    <property type="protein sequence ID" value="MBH0236892.1"/>
    <property type="molecule type" value="Genomic_DNA"/>
</dbReference>
<dbReference type="GO" id="GO:0008757">
    <property type="term" value="F:S-adenosylmethionine-dependent methyltransferase activity"/>
    <property type="evidence" value="ECO:0007669"/>
    <property type="project" value="InterPro"/>
</dbReference>
<dbReference type="Proteomes" id="UP000631694">
    <property type="component" value="Unassembled WGS sequence"/>
</dbReference>
<dbReference type="Pfam" id="PF08241">
    <property type="entry name" value="Methyltransf_11"/>
    <property type="match status" value="1"/>
</dbReference>
<dbReference type="AlphaFoldDB" id="A0A931HZD2"/>
<feature type="domain" description="Methyltransferase type 11" evidence="1">
    <location>
        <begin position="83"/>
        <end position="171"/>
    </location>
</feature>
<keyword evidence="3" id="KW-1185">Reference proteome</keyword>
<evidence type="ECO:0000259" key="1">
    <source>
        <dbReference type="Pfam" id="PF08241"/>
    </source>
</evidence>
<comment type="caution">
    <text evidence="2">The sequence shown here is derived from an EMBL/GenBank/DDBJ whole genome shotgun (WGS) entry which is preliminary data.</text>
</comment>
<dbReference type="SUPFAM" id="SSF53335">
    <property type="entry name" value="S-adenosyl-L-methionine-dependent methyltransferases"/>
    <property type="match status" value="1"/>
</dbReference>
<proteinExistence type="predicted"/>
<evidence type="ECO:0000313" key="3">
    <source>
        <dbReference type="Proteomes" id="UP000631694"/>
    </source>
</evidence>
<name>A0A931HZD2_9HYPH</name>
<accession>A0A931HZD2</accession>
<keyword evidence="2" id="KW-0808">Transferase</keyword>
<reference evidence="2" key="1">
    <citation type="submission" date="2020-12" db="EMBL/GenBank/DDBJ databases">
        <title>Methylobrevis albus sp. nov., isolated from fresh water lack sediment.</title>
        <authorList>
            <person name="Zou Q."/>
        </authorList>
    </citation>
    <scope>NUCLEOTIDE SEQUENCE</scope>
    <source>
        <strain evidence="2">L22</strain>
    </source>
</reference>
<dbReference type="InterPro" id="IPR013216">
    <property type="entry name" value="Methyltransf_11"/>
</dbReference>
<dbReference type="RefSeq" id="WP_197309984.1">
    <property type="nucleotide sequence ID" value="NZ_JADZLT010000040.1"/>
</dbReference>
<organism evidence="2 3">
    <name type="scientific">Methylobrevis albus</name>
    <dbReference type="NCBI Taxonomy" id="2793297"/>
    <lineage>
        <taxon>Bacteria</taxon>
        <taxon>Pseudomonadati</taxon>
        <taxon>Pseudomonadota</taxon>
        <taxon>Alphaproteobacteria</taxon>
        <taxon>Hyphomicrobiales</taxon>
        <taxon>Pleomorphomonadaceae</taxon>
        <taxon>Methylobrevis</taxon>
    </lineage>
</organism>
<keyword evidence="2" id="KW-0489">Methyltransferase</keyword>
<protein>
    <submittedName>
        <fullName evidence="2">Class I SAM-dependent methyltransferase</fullName>
    </submittedName>
</protein>